<proteinExistence type="predicted"/>
<dbReference type="FunFam" id="1.10.1170.10:FF:000002">
    <property type="entry name" value="Baculoviral IAP repeat containing 7"/>
    <property type="match status" value="1"/>
</dbReference>
<name>A0A346TPH2_9ABAC</name>
<dbReference type="PROSITE" id="PS01282">
    <property type="entry name" value="BIR_REPEAT_1"/>
    <property type="match status" value="1"/>
</dbReference>
<dbReference type="GeneID" id="80533989"/>
<dbReference type="GO" id="GO:0061630">
    <property type="term" value="F:ubiquitin protein ligase activity"/>
    <property type="evidence" value="ECO:0007669"/>
    <property type="project" value="TreeGrafter"/>
</dbReference>
<dbReference type="RefSeq" id="YP_010796494.1">
    <property type="nucleotide sequence ID" value="NC_076031.1"/>
</dbReference>
<dbReference type="InterPro" id="IPR001841">
    <property type="entry name" value="Znf_RING"/>
</dbReference>
<evidence type="ECO:0000313" key="7">
    <source>
        <dbReference type="EMBL" id="AXU41482.1"/>
    </source>
</evidence>
<dbReference type="InterPro" id="IPR050784">
    <property type="entry name" value="IAP"/>
</dbReference>
<dbReference type="GO" id="GO:0008270">
    <property type="term" value="F:zinc ion binding"/>
    <property type="evidence" value="ECO:0007669"/>
    <property type="project" value="UniProtKB-KW"/>
</dbReference>
<dbReference type="Pfam" id="PF00653">
    <property type="entry name" value="BIR"/>
    <property type="match status" value="2"/>
</dbReference>
<evidence type="ECO:0000256" key="2">
    <source>
        <dbReference type="ARBA" id="ARBA00022723"/>
    </source>
</evidence>
<dbReference type="SMART" id="SM00184">
    <property type="entry name" value="RING"/>
    <property type="match status" value="1"/>
</dbReference>
<dbReference type="KEGG" id="vg:80533989"/>
<dbReference type="Proteomes" id="UP000501969">
    <property type="component" value="Segment"/>
</dbReference>
<organism evidence="7 8">
    <name type="scientific">Mythimna unipuncta nucleopolyhedrovirus</name>
    <dbReference type="NCBI Taxonomy" id="447897"/>
    <lineage>
        <taxon>Viruses</taxon>
        <taxon>Viruses incertae sedis</taxon>
        <taxon>Naldaviricetes</taxon>
        <taxon>Lefavirales</taxon>
        <taxon>Baculoviridae</taxon>
        <taxon>Alphabaculovirus</taxon>
    </lineage>
</organism>
<dbReference type="PROSITE" id="PS50089">
    <property type="entry name" value="ZF_RING_2"/>
    <property type="match status" value="1"/>
</dbReference>
<evidence type="ECO:0000256" key="3">
    <source>
        <dbReference type="ARBA" id="ARBA00022771"/>
    </source>
</evidence>
<dbReference type="PROSITE" id="PS50143">
    <property type="entry name" value="BIR_REPEAT_2"/>
    <property type="match status" value="2"/>
</dbReference>
<dbReference type="InterPro" id="IPR013083">
    <property type="entry name" value="Znf_RING/FYVE/PHD"/>
</dbReference>
<accession>A0A346TPH2</accession>
<dbReference type="PANTHER" id="PTHR10044:SF174">
    <property type="entry name" value="DEATH-ASSOCIATED INHIBITOR OF APOPTOSIS 1"/>
    <property type="match status" value="1"/>
</dbReference>
<dbReference type="GO" id="GO:0031398">
    <property type="term" value="P:positive regulation of protein ubiquitination"/>
    <property type="evidence" value="ECO:0007669"/>
    <property type="project" value="TreeGrafter"/>
</dbReference>
<evidence type="ECO:0000313" key="8">
    <source>
        <dbReference type="Proteomes" id="UP000501969"/>
    </source>
</evidence>
<dbReference type="SMART" id="SM00238">
    <property type="entry name" value="BIR"/>
    <property type="match status" value="2"/>
</dbReference>
<dbReference type="InterPro" id="IPR001370">
    <property type="entry name" value="BIR_rpt"/>
</dbReference>
<dbReference type="CDD" id="cd00022">
    <property type="entry name" value="BIR"/>
    <property type="match status" value="2"/>
</dbReference>
<dbReference type="Gene3D" id="1.10.1170.10">
    <property type="entry name" value="Inhibitor Of Apoptosis Protein (2mihbC-IAP-1), Chain A"/>
    <property type="match status" value="2"/>
</dbReference>
<evidence type="ECO:0000256" key="1">
    <source>
        <dbReference type="ARBA" id="ARBA00022703"/>
    </source>
</evidence>
<evidence type="ECO:0000256" key="4">
    <source>
        <dbReference type="ARBA" id="ARBA00022833"/>
    </source>
</evidence>
<dbReference type="Gene3D" id="3.30.40.10">
    <property type="entry name" value="Zinc/RING finger domain, C3HC4 (zinc finger)"/>
    <property type="match status" value="1"/>
</dbReference>
<keyword evidence="8" id="KW-1185">Reference proteome</keyword>
<keyword evidence="4" id="KW-0862">Zinc</keyword>
<keyword evidence="2" id="KW-0479">Metal-binding</keyword>
<protein>
    <submittedName>
        <fullName evidence="7">IAP-3</fullName>
    </submittedName>
</protein>
<sequence>MESMEARLKTFEDSSIDPARAREFARCGFYRSGFRDEVCCAYCKVEIAKWQPDDSPLEEHLKFAPFCLFVQQLKPDRVKPKAIKPFSLQYRTEQARLWSFVDWPKSIKQRPEALAEAGFYYTGVGDKVKCFYCDGGLRDWEPDDEPWVQHARWFDKCDYVLTVKGAEYVQQAVSERCLEKESKIVTNDEQPNNDTDPKNESKLCKICFGEQANVCFVPCGHIVLCAKCAFSINKTCPMCREPFDSFVRVYFS</sequence>
<dbReference type="GO" id="GO:0051726">
    <property type="term" value="P:regulation of cell cycle"/>
    <property type="evidence" value="ECO:0007669"/>
    <property type="project" value="TreeGrafter"/>
</dbReference>
<dbReference type="Pfam" id="PF13920">
    <property type="entry name" value="zf-C3HC4_3"/>
    <property type="match status" value="1"/>
</dbReference>
<dbReference type="EMBL" id="MH124167">
    <property type="protein sequence ID" value="AXU41482.1"/>
    <property type="molecule type" value="Genomic_DNA"/>
</dbReference>
<dbReference type="GO" id="GO:0043027">
    <property type="term" value="F:cysteine-type endopeptidase inhibitor activity involved in apoptotic process"/>
    <property type="evidence" value="ECO:0007669"/>
    <property type="project" value="TreeGrafter"/>
</dbReference>
<dbReference type="SUPFAM" id="SSF57924">
    <property type="entry name" value="Inhibitor of apoptosis (IAP) repeat"/>
    <property type="match status" value="2"/>
</dbReference>
<dbReference type="FunFam" id="1.10.1170.10:FF:000003">
    <property type="entry name" value="E3 ubiquitin-protein ligase XIAP"/>
    <property type="match status" value="1"/>
</dbReference>
<feature type="domain" description="RING-type" evidence="6">
    <location>
        <begin position="204"/>
        <end position="240"/>
    </location>
</feature>
<dbReference type="PANTHER" id="PTHR10044">
    <property type="entry name" value="INHIBITOR OF APOPTOSIS"/>
    <property type="match status" value="1"/>
</dbReference>
<dbReference type="GO" id="GO:0090263">
    <property type="term" value="P:positive regulation of canonical Wnt signaling pathway"/>
    <property type="evidence" value="ECO:0007669"/>
    <property type="project" value="TreeGrafter"/>
</dbReference>
<keyword evidence="3 5" id="KW-0863">Zinc-finger</keyword>
<keyword evidence="1" id="KW-0053">Apoptosis</keyword>
<evidence type="ECO:0000256" key="5">
    <source>
        <dbReference type="PROSITE-ProRule" id="PRU00175"/>
    </source>
</evidence>
<reference evidence="7 8" key="1">
    <citation type="submission" date="2018-03" db="EMBL/GenBank/DDBJ databases">
        <title>Complete genome sequence of a second alphabaculovirus from the true armyworm, Mythimna unipuncta.</title>
        <authorList>
            <person name="Harrison R.L."/>
            <person name="Mowery J.D."/>
            <person name="Bauchan G.R."/>
            <person name="Theilmann D.A."/>
            <person name="Erlandson M.A."/>
        </authorList>
    </citation>
    <scope>NUCLEOTIDE SEQUENCE [LARGE SCALE GENOMIC DNA]</scope>
    <source>
        <strain evidence="7 8">KY310</strain>
    </source>
</reference>
<evidence type="ECO:0000259" key="6">
    <source>
        <dbReference type="PROSITE" id="PS50089"/>
    </source>
</evidence>